<gene>
    <name evidence="1" type="ORF">PILCRDRAFT_595494</name>
</gene>
<dbReference type="InParanoid" id="A0A0C3FED3"/>
<dbReference type="AlphaFoldDB" id="A0A0C3FED3"/>
<proteinExistence type="predicted"/>
<evidence type="ECO:0000313" key="1">
    <source>
        <dbReference type="EMBL" id="KIM78314.1"/>
    </source>
</evidence>
<dbReference type="HOGENOM" id="CLU_2723090_0_0_1"/>
<organism evidence="1 2">
    <name type="scientific">Piloderma croceum (strain F 1598)</name>
    <dbReference type="NCBI Taxonomy" id="765440"/>
    <lineage>
        <taxon>Eukaryota</taxon>
        <taxon>Fungi</taxon>
        <taxon>Dikarya</taxon>
        <taxon>Basidiomycota</taxon>
        <taxon>Agaricomycotina</taxon>
        <taxon>Agaricomycetes</taxon>
        <taxon>Agaricomycetidae</taxon>
        <taxon>Atheliales</taxon>
        <taxon>Atheliaceae</taxon>
        <taxon>Piloderma</taxon>
    </lineage>
</organism>
<dbReference type="Proteomes" id="UP000054166">
    <property type="component" value="Unassembled WGS sequence"/>
</dbReference>
<keyword evidence="2" id="KW-1185">Reference proteome</keyword>
<reference evidence="2" key="2">
    <citation type="submission" date="2015-01" db="EMBL/GenBank/DDBJ databases">
        <title>Evolutionary Origins and Diversification of the Mycorrhizal Mutualists.</title>
        <authorList>
            <consortium name="DOE Joint Genome Institute"/>
            <consortium name="Mycorrhizal Genomics Consortium"/>
            <person name="Kohler A."/>
            <person name="Kuo A."/>
            <person name="Nagy L.G."/>
            <person name="Floudas D."/>
            <person name="Copeland A."/>
            <person name="Barry K.W."/>
            <person name="Cichocki N."/>
            <person name="Veneault-Fourrey C."/>
            <person name="LaButti K."/>
            <person name="Lindquist E.A."/>
            <person name="Lipzen A."/>
            <person name="Lundell T."/>
            <person name="Morin E."/>
            <person name="Murat C."/>
            <person name="Riley R."/>
            <person name="Ohm R."/>
            <person name="Sun H."/>
            <person name="Tunlid A."/>
            <person name="Henrissat B."/>
            <person name="Grigoriev I.V."/>
            <person name="Hibbett D.S."/>
            <person name="Martin F."/>
        </authorList>
    </citation>
    <scope>NUCLEOTIDE SEQUENCE [LARGE SCALE GENOMIC DNA]</scope>
    <source>
        <strain evidence="2">F 1598</strain>
    </source>
</reference>
<protein>
    <submittedName>
        <fullName evidence="1">Uncharacterized protein</fullName>
    </submittedName>
</protein>
<sequence>MQTMIEILVFGEPKNVTSNRGGEMDDGKDEPWEEFGGEHSANENGKFRLPLSALFVTNQSRYRARDGPRYKV</sequence>
<evidence type="ECO:0000313" key="2">
    <source>
        <dbReference type="Proteomes" id="UP000054166"/>
    </source>
</evidence>
<accession>A0A0C3FED3</accession>
<name>A0A0C3FED3_PILCF</name>
<reference evidence="1 2" key="1">
    <citation type="submission" date="2014-04" db="EMBL/GenBank/DDBJ databases">
        <authorList>
            <consortium name="DOE Joint Genome Institute"/>
            <person name="Kuo A."/>
            <person name="Tarkka M."/>
            <person name="Buscot F."/>
            <person name="Kohler A."/>
            <person name="Nagy L.G."/>
            <person name="Floudas D."/>
            <person name="Copeland A."/>
            <person name="Barry K.W."/>
            <person name="Cichocki N."/>
            <person name="Veneault-Fourrey C."/>
            <person name="LaButti K."/>
            <person name="Lindquist E.A."/>
            <person name="Lipzen A."/>
            <person name="Lundell T."/>
            <person name="Morin E."/>
            <person name="Murat C."/>
            <person name="Sun H."/>
            <person name="Tunlid A."/>
            <person name="Henrissat B."/>
            <person name="Grigoriev I.V."/>
            <person name="Hibbett D.S."/>
            <person name="Martin F."/>
            <person name="Nordberg H.P."/>
            <person name="Cantor M.N."/>
            <person name="Hua S.X."/>
        </authorList>
    </citation>
    <scope>NUCLEOTIDE SEQUENCE [LARGE SCALE GENOMIC DNA]</scope>
    <source>
        <strain evidence="1 2">F 1598</strain>
    </source>
</reference>
<dbReference type="EMBL" id="KN833017">
    <property type="protein sequence ID" value="KIM78314.1"/>
    <property type="molecule type" value="Genomic_DNA"/>
</dbReference>